<dbReference type="SUPFAM" id="SSF56935">
    <property type="entry name" value="Porins"/>
    <property type="match status" value="1"/>
</dbReference>
<dbReference type="PANTHER" id="PTHR34501">
    <property type="entry name" value="PROTEIN YDDL-RELATED"/>
    <property type="match status" value="1"/>
</dbReference>
<accession>A0A7X4W4Q8</accession>
<dbReference type="PANTHER" id="PTHR34501:SF2">
    <property type="entry name" value="OUTER MEMBRANE PORIN F-RELATED"/>
    <property type="match status" value="1"/>
</dbReference>
<sequence length="325" mass="34944">MKKLLLAAAVAVASGSANAATIYENGGFEYKVNGDLQVQLRQKSGDDKNPDIEFDDLELKNYVSYQLNDDMTAFGRVDFGFKDAANDDGDDDGASLEEAYVGLAFGGTSISFGKQNTAGDEFGIEEAIETHTDEDRFDAVGATDGDDVIRIDSDLGNVYLVASYELESDGNSSENGEYVDLFASTEFGGLELAAAYQEWNDVDVQSGGSDETVDTWGVSAAYDFGIATLAADYSESDSNFDASEHNADQYNLAAVFAAAETTDIAIGMTETSYDDLVGDEDVTEWYANVTYAFPAHKNVTVFAEIADTDEENADVGYLAGMRIKF</sequence>
<dbReference type="Proteomes" id="UP000487929">
    <property type="component" value="Unassembled WGS sequence"/>
</dbReference>
<evidence type="ECO:0000313" key="7">
    <source>
        <dbReference type="Proteomes" id="UP000487929"/>
    </source>
</evidence>
<gene>
    <name evidence="6" type="ORF">GRB96_07700</name>
</gene>
<comment type="caution">
    <text evidence="6">The sequence shown here is derived from an EMBL/GenBank/DDBJ whole genome shotgun (WGS) entry which is preliminary data.</text>
</comment>
<dbReference type="Gene3D" id="2.40.160.10">
    <property type="entry name" value="Porin"/>
    <property type="match status" value="1"/>
</dbReference>
<dbReference type="InterPro" id="IPR050298">
    <property type="entry name" value="Gram-neg_bact_OMP"/>
</dbReference>
<reference evidence="6 7" key="1">
    <citation type="submission" date="2019-12" db="EMBL/GenBank/DDBJ databases">
        <title>Draft genome sequencing of Halomonas alimentaria DSM 15356.</title>
        <authorList>
            <person name="Pandiyan K."/>
            <person name="Kushwaha P."/>
            <person name="Gowdham M."/>
            <person name="Chakdar H."/>
            <person name="Singh A."/>
            <person name="Kumar M."/>
            <person name="Saxena A.K."/>
        </authorList>
    </citation>
    <scope>NUCLEOTIDE SEQUENCE [LARGE SCALE GENOMIC DNA]</scope>
    <source>
        <strain evidence="6 7">DSM 15356</strain>
    </source>
</reference>
<evidence type="ECO:0000256" key="3">
    <source>
        <dbReference type="ARBA" id="ARBA00023136"/>
    </source>
</evidence>
<organism evidence="6 7">
    <name type="scientific">Halomonas alimentaria</name>
    <dbReference type="NCBI Taxonomy" id="147248"/>
    <lineage>
        <taxon>Bacteria</taxon>
        <taxon>Pseudomonadati</taxon>
        <taxon>Pseudomonadota</taxon>
        <taxon>Gammaproteobacteria</taxon>
        <taxon>Oceanospirillales</taxon>
        <taxon>Halomonadaceae</taxon>
        <taxon>Halomonas</taxon>
    </lineage>
</organism>
<dbReference type="RefSeq" id="WP_161431599.1">
    <property type="nucleotide sequence ID" value="NZ_WUTT01000001.1"/>
</dbReference>
<dbReference type="GO" id="GO:0009279">
    <property type="term" value="C:cell outer membrane"/>
    <property type="evidence" value="ECO:0007669"/>
    <property type="project" value="UniProtKB-SubCell"/>
</dbReference>
<evidence type="ECO:0000259" key="5">
    <source>
        <dbReference type="Pfam" id="PF13609"/>
    </source>
</evidence>
<evidence type="ECO:0000256" key="4">
    <source>
        <dbReference type="SAM" id="SignalP"/>
    </source>
</evidence>
<feature type="chain" id="PRO_5030652579" evidence="4">
    <location>
        <begin position="20"/>
        <end position="325"/>
    </location>
</feature>
<proteinExistence type="predicted"/>
<evidence type="ECO:0000313" key="6">
    <source>
        <dbReference type="EMBL" id="NAW34299.1"/>
    </source>
</evidence>
<keyword evidence="7" id="KW-1185">Reference proteome</keyword>
<dbReference type="Pfam" id="PF13609">
    <property type="entry name" value="Porin_4"/>
    <property type="match status" value="1"/>
</dbReference>
<feature type="domain" description="Porin" evidence="5">
    <location>
        <begin position="7"/>
        <end position="312"/>
    </location>
</feature>
<keyword evidence="3" id="KW-0472">Membrane</keyword>
<evidence type="ECO:0000256" key="2">
    <source>
        <dbReference type="ARBA" id="ARBA00022729"/>
    </source>
</evidence>
<dbReference type="GO" id="GO:0015288">
    <property type="term" value="F:porin activity"/>
    <property type="evidence" value="ECO:0007669"/>
    <property type="project" value="InterPro"/>
</dbReference>
<comment type="subcellular location">
    <subcellularLocation>
        <location evidence="1">Cell outer membrane</location>
        <topology evidence="1">Multi-pass membrane protein</topology>
    </subcellularLocation>
</comment>
<dbReference type="AlphaFoldDB" id="A0A7X4W4Q8"/>
<dbReference type="EMBL" id="WUTT01000001">
    <property type="protein sequence ID" value="NAW34299.1"/>
    <property type="molecule type" value="Genomic_DNA"/>
</dbReference>
<dbReference type="InterPro" id="IPR023614">
    <property type="entry name" value="Porin_dom_sf"/>
</dbReference>
<evidence type="ECO:0000256" key="1">
    <source>
        <dbReference type="ARBA" id="ARBA00004571"/>
    </source>
</evidence>
<dbReference type="OrthoDB" id="5622917at2"/>
<feature type="signal peptide" evidence="4">
    <location>
        <begin position="1"/>
        <end position="19"/>
    </location>
</feature>
<protein>
    <submittedName>
        <fullName evidence="6">Porin</fullName>
    </submittedName>
</protein>
<dbReference type="CDD" id="cd00342">
    <property type="entry name" value="gram_neg_porins"/>
    <property type="match status" value="1"/>
</dbReference>
<dbReference type="InterPro" id="IPR033900">
    <property type="entry name" value="Gram_neg_porin_domain"/>
</dbReference>
<name>A0A7X4W4Q8_9GAMM</name>
<keyword evidence="2 4" id="KW-0732">Signal</keyword>